<dbReference type="RefSeq" id="WP_005509921.1">
    <property type="nucleotide sequence ID" value="NZ_ACYU01000104.1"/>
</dbReference>
<organism evidence="1 2">
    <name type="scientific">Vibrio mimicus VM603</name>
    <dbReference type="NCBI Taxonomy" id="671074"/>
    <lineage>
        <taxon>Bacteria</taxon>
        <taxon>Pseudomonadati</taxon>
        <taxon>Pseudomonadota</taxon>
        <taxon>Gammaproteobacteria</taxon>
        <taxon>Vibrionales</taxon>
        <taxon>Vibrionaceae</taxon>
        <taxon>Vibrio</taxon>
    </lineage>
</organism>
<dbReference type="Pfam" id="PF12493">
    <property type="entry name" value="DUF3709"/>
    <property type="match status" value="1"/>
</dbReference>
<accession>D2YF66</accession>
<gene>
    <name evidence="1" type="ORF">VMB_21630</name>
</gene>
<name>D2YF66_VIBMI</name>
<dbReference type="AlphaFoldDB" id="D2YF66"/>
<dbReference type="Proteomes" id="UP000004827">
    <property type="component" value="Unassembled WGS sequence"/>
</dbReference>
<reference evidence="1 2" key="1">
    <citation type="journal article" date="2009" name="BMC Evol. Biol.">
        <title>Genomic taxonomy of Vibrios.</title>
        <authorList>
            <person name="Thompson C.C."/>
            <person name="Vicente A.C."/>
            <person name="Souza R.C."/>
            <person name="Vasconcelos A.T."/>
            <person name="Vesth T."/>
            <person name="Alves N.Jr."/>
            <person name="Ussery D.W."/>
            <person name="Iida T."/>
            <person name="Thompson F.L."/>
        </authorList>
    </citation>
    <scope>NUCLEOTIDE SEQUENCE [LARGE SCALE GENOMIC DNA]</scope>
    <source>
        <strain evidence="1 2">VM603</strain>
    </source>
</reference>
<evidence type="ECO:0008006" key="3">
    <source>
        <dbReference type="Google" id="ProtNLM"/>
    </source>
</evidence>
<protein>
    <recommendedName>
        <fullName evidence="3">DUF3709 domain-containing protein</fullName>
    </recommendedName>
</protein>
<evidence type="ECO:0000313" key="1">
    <source>
        <dbReference type="EMBL" id="EEW06605.1"/>
    </source>
</evidence>
<dbReference type="EMBL" id="ACYU01000104">
    <property type="protein sequence ID" value="EEW06605.1"/>
    <property type="molecule type" value="Genomic_DNA"/>
</dbReference>
<dbReference type="InterPro" id="IPR022178">
    <property type="entry name" value="DUF3709"/>
</dbReference>
<evidence type="ECO:0000313" key="2">
    <source>
        <dbReference type="Proteomes" id="UP000004827"/>
    </source>
</evidence>
<sequence length="77" mass="8854">MSLHEVSFALSSRFEQFGAFTYGLKVCQQLSIVLRCLMKPQCVCRCKFQCYCLIELSCQCVVSWFVGEDFHICLVAK</sequence>
<proteinExistence type="predicted"/>
<comment type="caution">
    <text evidence="1">The sequence shown here is derived from an EMBL/GenBank/DDBJ whole genome shotgun (WGS) entry which is preliminary data.</text>
</comment>